<gene>
    <name evidence="5" type="ORF">I6I07_21005</name>
</gene>
<dbReference type="AlphaFoldDB" id="A0A7T4B002"/>
<dbReference type="PANTHER" id="PTHR43976">
    <property type="entry name" value="SHORT CHAIN DEHYDROGENASE"/>
    <property type="match status" value="1"/>
</dbReference>
<comment type="similarity">
    <text evidence="1 3">Belongs to the short-chain dehydrogenases/reductases (SDR) family.</text>
</comment>
<reference evidence="5 6" key="1">
    <citation type="submission" date="2020-12" db="EMBL/GenBank/DDBJ databases">
        <title>FDA dAtabase for Regulatory Grade micrObial Sequences (FDA-ARGOS): Supporting development and validation of Infectious Disease Dx tests.</title>
        <authorList>
            <person name="Sproer C."/>
            <person name="Gronow S."/>
            <person name="Severitt S."/>
            <person name="Schroder I."/>
            <person name="Tallon L."/>
            <person name="Sadzewicz L."/>
            <person name="Zhao X."/>
            <person name="Boylan J."/>
            <person name="Ott S."/>
            <person name="Bowen H."/>
            <person name="Vavikolanu K."/>
            <person name="Mehta A."/>
            <person name="Aluvathingal J."/>
            <person name="Nadendla S."/>
            <person name="Lowell S."/>
            <person name="Myers T."/>
            <person name="Yan Y."/>
            <person name="Sichtig H."/>
        </authorList>
    </citation>
    <scope>NUCLEOTIDE SEQUENCE [LARGE SCALE GENOMIC DNA]</scope>
    <source>
        <strain evidence="5 6">FDAARGOS_1050</strain>
    </source>
</reference>
<dbReference type="SMART" id="SM00822">
    <property type="entry name" value="PKS_KR"/>
    <property type="match status" value="1"/>
</dbReference>
<dbReference type="Proteomes" id="UP000595231">
    <property type="component" value="Chromosome"/>
</dbReference>
<dbReference type="PRINTS" id="PR00081">
    <property type="entry name" value="GDHRDH"/>
</dbReference>
<dbReference type="GO" id="GO:0016491">
    <property type="term" value="F:oxidoreductase activity"/>
    <property type="evidence" value="ECO:0007669"/>
    <property type="project" value="UniProtKB-KW"/>
</dbReference>
<evidence type="ECO:0000256" key="3">
    <source>
        <dbReference type="RuleBase" id="RU000363"/>
    </source>
</evidence>
<dbReference type="InterPro" id="IPR057326">
    <property type="entry name" value="KR_dom"/>
</dbReference>
<dbReference type="InterPro" id="IPR051911">
    <property type="entry name" value="SDR_oxidoreductase"/>
</dbReference>
<name>A0A7T4B002_9BURK</name>
<evidence type="ECO:0000259" key="4">
    <source>
        <dbReference type="SMART" id="SM00822"/>
    </source>
</evidence>
<dbReference type="SUPFAM" id="SSF51735">
    <property type="entry name" value="NAD(P)-binding Rossmann-fold domains"/>
    <property type="match status" value="1"/>
</dbReference>
<dbReference type="EMBL" id="CP065997">
    <property type="protein sequence ID" value="QQB33114.1"/>
    <property type="molecule type" value="Genomic_DNA"/>
</dbReference>
<evidence type="ECO:0000256" key="1">
    <source>
        <dbReference type="ARBA" id="ARBA00006484"/>
    </source>
</evidence>
<dbReference type="Gene3D" id="3.40.50.720">
    <property type="entry name" value="NAD(P)-binding Rossmann-like Domain"/>
    <property type="match status" value="1"/>
</dbReference>
<evidence type="ECO:0000256" key="2">
    <source>
        <dbReference type="ARBA" id="ARBA00023002"/>
    </source>
</evidence>
<accession>A0A7T4B002</accession>
<sequence>MTRTVLLTGTSSGLGDAAARRFLDQGWNVVATARNPQKALVGLDHPNLLRTRLDVTDTQSVHAAFEEAETRFGEIDVVVNNAGIGLGGPLEGIDLVQLREHLEVNVVGVAAVCRIAIPRMRKQGKGLLINVSSAAGQVGLPYLSPYSAGKFAIEGLSEALRYELKPFGIRVKLIEPGGIRSRFSHIWSQADAYEPTTSLVRERMAEGALRAPAPEVTAATVVAAANDPSDKLRYRASDAKTLLRIWGLLPDPLWTKFVGKVFGLPRS</sequence>
<dbReference type="CDD" id="cd05374">
    <property type="entry name" value="17beta-HSD-like_SDR_c"/>
    <property type="match status" value="1"/>
</dbReference>
<dbReference type="InterPro" id="IPR036291">
    <property type="entry name" value="NAD(P)-bd_dom_sf"/>
</dbReference>
<dbReference type="Pfam" id="PF00106">
    <property type="entry name" value="adh_short"/>
    <property type="match status" value="1"/>
</dbReference>
<feature type="domain" description="Ketoreductase" evidence="4">
    <location>
        <begin position="3"/>
        <end position="182"/>
    </location>
</feature>
<dbReference type="PROSITE" id="PS00061">
    <property type="entry name" value="ADH_SHORT"/>
    <property type="match status" value="1"/>
</dbReference>
<dbReference type="InterPro" id="IPR002347">
    <property type="entry name" value="SDR_fam"/>
</dbReference>
<evidence type="ECO:0000313" key="5">
    <source>
        <dbReference type="EMBL" id="QQB33114.1"/>
    </source>
</evidence>
<dbReference type="InterPro" id="IPR020904">
    <property type="entry name" value="Sc_DH/Rdtase_CS"/>
</dbReference>
<proteinExistence type="inferred from homology"/>
<keyword evidence="2" id="KW-0560">Oxidoreductase</keyword>
<evidence type="ECO:0000313" key="6">
    <source>
        <dbReference type="Proteomes" id="UP000595231"/>
    </source>
</evidence>
<organism evidence="5 6">
    <name type="scientific">Achromobacter deleyi</name>
    <dbReference type="NCBI Taxonomy" id="1353891"/>
    <lineage>
        <taxon>Bacteria</taxon>
        <taxon>Pseudomonadati</taxon>
        <taxon>Pseudomonadota</taxon>
        <taxon>Betaproteobacteria</taxon>
        <taxon>Burkholderiales</taxon>
        <taxon>Alcaligenaceae</taxon>
        <taxon>Achromobacter</taxon>
    </lineage>
</organism>
<dbReference type="PRINTS" id="PR00080">
    <property type="entry name" value="SDRFAMILY"/>
</dbReference>
<protein>
    <submittedName>
        <fullName evidence="5">SDR family oxidoreductase</fullName>
    </submittedName>
</protein>
<dbReference type="RefSeq" id="WP_198483557.1">
    <property type="nucleotide sequence ID" value="NZ_CP065997.1"/>
</dbReference>
<dbReference type="PANTHER" id="PTHR43976:SF16">
    <property type="entry name" value="SHORT-CHAIN DEHYDROGENASE_REDUCTASE FAMILY PROTEIN"/>
    <property type="match status" value="1"/>
</dbReference>